<feature type="transmembrane region" description="Helical" evidence="1">
    <location>
        <begin position="33"/>
        <end position="55"/>
    </location>
</feature>
<dbReference type="Proteomes" id="UP001155034">
    <property type="component" value="Unassembled WGS sequence"/>
</dbReference>
<keyword evidence="1" id="KW-1133">Transmembrane helix</keyword>
<dbReference type="InterPro" id="IPR051082">
    <property type="entry name" value="Pentapeptide-BTB/POZ_domain"/>
</dbReference>
<evidence type="ECO:0000313" key="3">
    <source>
        <dbReference type="Proteomes" id="UP001155034"/>
    </source>
</evidence>
<protein>
    <recommendedName>
        <fullName evidence="4">Pentapeptide repeat-containing protein</fullName>
    </recommendedName>
</protein>
<dbReference type="SUPFAM" id="SSF141571">
    <property type="entry name" value="Pentapeptide repeat-like"/>
    <property type="match status" value="1"/>
</dbReference>
<dbReference type="PANTHER" id="PTHR14136:SF17">
    <property type="entry name" value="BTB_POZ DOMAIN-CONTAINING PROTEIN KCTD9"/>
    <property type="match status" value="1"/>
</dbReference>
<keyword evidence="1" id="KW-0472">Membrane</keyword>
<feature type="transmembrane region" description="Helical" evidence="1">
    <location>
        <begin position="61"/>
        <end position="86"/>
    </location>
</feature>
<comment type="caution">
    <text evidence="2">The sequence shown here is derived from an EMBL/GenBank/DDBJ whole genome shotgun (WGS) entry which is preliminary data.</text>
</comment>
<dbReference type="Gene3D" id="2.160.20.80">
    <property type="entry name" value="E3 ubiquitin-protein ligase SopA"/>
    <property type="match status" value="1"/>
</dbReference>
<evidence type="ECO:0008006" key="4">
    <source>
        <dbReference type="Google" id="ProtNLM"/>
    </source>
</evidence>
<name>A0A9X2RCN2_9BACT</name>
<dbReference type="Pfam" id="PF00805">
    <property type="entry name" value="Pentapeptide"/>
    <property type="match status" value="1"/>
</dbReference>
<organism evidence="2 3">
    <name type="scientific">Salinibacter ruber</name>
    <dbReference type="NCBI Taxonomy" id="146919"/>
    <lineage>
        <taxon>Bacteria</taxon>
        <taxon>Pseudomonadati</taxon>
        <taxon>Rhodothermota</taxon>
        <taxon>Rhodothermia</taxon>
        <taxon>Rhodothermales</taxon>
        <taxon>Salinibacteraceae</taxon>
        <taxon>Salinibacter</taxon>
    </lineage>
</organism>
<evidence type="ECO:0000313" key="2">
    <source>
        <dbReference type="EMBL" id="MCS3865644.1"/>
    </source>
</evidence>
<evidence type="ECO:0000256" key="1">
    <source>
        <dbReference type="SAM" id="Phobius"/>
    </source>
</evidence>
<dbReference type="EMBL" id="JANTYZ010000005">
    <property type="protein sequence ID" value="MCS3865644.1"/>
    <property type="molecule type" value="Genomic_DNA"/>
</dbReference>
<reference evidence="2" key="1">
    <citation type="submission" date="2022-08" db="EMBL/GenBank/DDBJ databases">
        <title>Genomic Encyclopedia of Type Strains, Phase V (KMG-V): Genome sequencing to study the core and pangenomes of soil and plant-associated prokaryotes.</title>
        <authorList>
            <person name="Whitman W."/>
        </authorList>
    </citation>
    <scope>NUCLEOTIDE SEQUENCE</scope>
    <source>
        <strain evidence="2">SP2016B</strain>
    </source>
</reference>
<dbReference type="PANTHER" id="PTHR14136">
    <property type="entry name" value="BTB_POZ DOMAIN-CONTAINING PROTEIN KCTD9"/>
    <property type="match status" value="1"/>
</dbReference>
<proteinExistence type="predicted"/>
<keyword evidence="1" id="KW-0812">Transmembrane</keyword>
<accession>A0A9X2RCN2</accession>
<gene>
    <name evidence="2" type="ORF">GGP82_002202</name>
</gene>
<sequence length="269" mass="29678">MSKPPQAPSSWTDWFSRNIVENTIAPLRAERPVLLSFLVFLVGAGLVIPLSLEYWLNEPEFLLNIFAEAHGVLLDLLLFGCLLLWFDRKAERRRRIEKYTNAINDLLGWKHEMATYRIVGNVRRLNREEAPPETLKEAYLHGADLTGADLSETSVHGADLANAELQNADLSDAYLGAADFSRANLRKADLSGAHFGVFAGVMASEEKQETVLAGADLRGADLRGIRNATADTFAEAGTLFKARLDPGLEADIEAAHPELLEPQVEGRRG</sequence>
<dbReference type="InterPro" id="IPR001646">
    <property type="entry name" value="5peptide_repeat"/>
</dbReference>
<dbReference type="RefSeq" id="WP_259083654.1">
    <property type="nucleotide sequence ID" value="NZ_JANTYZ010000005.1"/>
</dbReference>
<dbReference type="AlphaFoldDB" id="A0A9X2RCN2"/>